<accession>A0ABT7AMX9</accession>
<feature type="region of interest" description="Disordered" evidence="1">
    <location>
        <begin position="1"/>
        <end position="30"/>
    </location>
</feature>
<name>A0ABT7AMX9_9CYAN</name>
<evidence type="ECO:0000313" key="3">
    <source>
        <dbReference type="Proteomes" id="UP001235303"/>
    </source>
</evidence>
<dbReference type="Pfam" id="PF11332">
    <property type="entry name" value="DUF3134"/>
    <property type="match status" value="1"/>
</dbReference>
<reference evidence="2 3" key="1">
    <citation type="submission" date="2023-01" db="EMBL/GenBank/DDBJ databases">
        <title>Novel diversity within Roseofilum (Cyanobacteria; Desertifilaceae) from marine benthic mats with descriptions of four novel species.</title>
        <authorList>
            <person name="Wang Y."/>
            <person name="Berthold D.E."/>
            <person name="Hu J."/>
            <person name="Lefler F.W."/>
            <person name="Laughinghouse H.D. IV."/>
        </authorList>
    </citation>
    <scope>NUCLEOTIDE SEQUENCE [LARGE SCALE GENOMIC DNA]</scope>
    <source>
        <strain evidence="2 3">BLCC-M154</strain>
    </source>
</reference>
<sequence length="81" mass="9163">MSSKFVPIKNPSLRETPRSQLAPILPSPPTESLVDWLEQTGRMSARDIQDQDFLDDDVDISELMEGGDDSYEEDDDSMDDE</sequence>
<proteinExistence type="predicted"/>
<dbReference type="InterPro" id="IPR021481">
    <property type="entry name" value="DUF3134"/>
</dbReference>
<organism evidence="2 3">
    <name type="scientific">Roseofilum acuticapitatum BLCC-M154</name>
    <dbReference type="NCBI Taxonomy" id="3022444"/>
    <lineage>
        <taxon>Bacteria</taxon>
        <taxon>Bacillati</taxon>
        <taxon>Cyanobacteriota</taxon>
        <taxon>Cyanophyceae</taxon>
        <taxon>Desertifilales</taxon>
        <taxon>Desertifilaceae</taxon>
        <taxon>Roseofilum</taxon>
        <taxon>Roseofilum acuticapitatum</taxon>
    </lineage>
</organism>
<dbReference type="EMBL" id="JAQOSP010000008">
    <property type="protein sequence ID" value="MDJ1168254.1"/>
    <property type="molecule type" value="Genomic_DNA"/>
</dbReference>
<gene>
    <name evidence="2" type="ORF">PMG71_02280</name>
</gene>
<protein>
    <submittedName>
        <fullName evidence="2">DUF3134 family protein</fullName>
    </submittedName>
</protein>
<dbReference type="Proteomes" id="UP001235303">
    <property type="component" value="Unassembled WGS sequence"/>
</dbReference>
<keyword evidence="3" id="KW-1185">Reference proteome</keyword>
<comment type="caution">
    <text evidence="2">The sequence shown here is derived from an EMBL/GenBank/DDBJ whole genome shotgun (WGS) entry which is preliminary data.</text>
</comment>
<evidence type="ECO:0000256" key="1">
    <source>
        <dbReference type="SAM" id="MobiDB-lite"/>
    </source>
</evidence>
<dbReference type="RefSeq" id="WP_283752018.1">
    <property type="nucleotide sequence ID" value="NZ_JAQOSP010000008.1"/>
</dbReference>
<evidence type="ECO:0000313" key="2">
    <source>
        <dbReference type="EMBL" id="MDJ1168254.1"/>
    </source>
</evidence>